<reference evidence="1" key="1">
    <citation type="submission" date="2015-01" db="EMBL/GenBank/DDBJ databases">
        <title>EvidentialGene: Evidence-directed Construction of Complete mRNA Transcriptomes without Genomes.</title>
        <authorList>
            <person name="Gilbert D.G."/>
        </authorList>
    </citation>
    <scope>NUCLEOTIDE SEQUENCE</scope>
</reference>
<dbReference type="EMBL" id="GCES01084006">
    <property type="protein sequence ID" value="JAR02317.1"/>
    <property type="molecule type" value="Transcribed_RNA"/>
</dbReference>
<dbReference type="AlphaFoldDB" id="A0A146UA82"/>
<sequence>MRNFVKFHLMKFPMNPPVFDFKYLKRGWASDPFTSILENISNCTPISPTNFLISGSGHGSCEPNWLQGKPRILRPFEWYFSWSSWRWLYSRDVKAHLHATLVIIQTLPLYLSRSTRLPSISMAAKS</sequence>
<organism evidence="1">
    <name type="scientific">Fundulus heteroclitus</name>
    <name type="common">Killifish</name>
    <name type="synonym">Mummichog</name>
    <dbReference type="NCBI Taxonomy" id="8078"/>
    <lineage>
        <taxon>Eukaryota</taxon>
        <taxon>Metazoa</taxon>
        <taxon>Chordata</taxon>
        <taxon>Craniata</taxon>
        <taxon>Vertebrata</taxon>
        <taxon>Euteleostomi</taxon>
        <taxon>Actinopterygii</taxon>
        <taxon>Neopterygii</taxon>
        <taxon>Teleostei</taxon>
        <taxon>Neoteleostei</taxon>
        <taxon>Acanthomorphata</taxon>
        <taxon>Ovalentaria</taxon>
        <taxon>Atherinomorphae</taxon>
        <taxon>Cyprinodontiformes</taxon>
        <taxon>Fundulidae</taxon>
        <taxon>Fundulus</taxon>
    </lineage>
</organism>
<dbReference type="EMBL" id="GCES01084007">
    <property type="protein sequence ID" value="JAR02316.1"/>
    <property type="molecule type" value="Transcribed_RNA"/>
</dbReference>
<name>A0A146UA82_FUNHE</name>
<proteinExistence type="predicted"/>
<evidence type="ECO:0000313" key="1">
    <source>
        <dbReference type="EMBL" id="JAR02316.1"/>
    </source>
</evidence>
<protein>
    <submittedName>
        <fullName evidence="1">Uncharacterized protein</fullName>
    </submittedName>
</protein>
<accession>A0A146UA82</accession>